<evidence type="ECO:0000313" key="2">
    <source>
        <dbReference type="EMBL" id="SDK23709.1"/>
    </source>
</evidence>
<sequence length="329" mass="36998">MPKAVSHTELSPRGAYPEVTSLVQLRYIARQLHMFRPRLARSDQAGGLLTRYRGRGMNFEEVRHYHPGDDVRSIDWRVTARTGETHTKLYQEERERPVVILVDLRSPMFFGSRRAFKSVVASGIAAALGWAGLHHSDRIGAMIFTDDAIDTVRPRRSHHAVLAMIHAMVELAGELDSPVPANGSQPMKLLLEEARRISRPGTALFLVSDCHDLDESCAQPLYLLTRHADLQVLRIADPLELSLPAQSLTISDGRQRTFLGAGNRPLREFFAERHAQARADVEQLCRRHRLPLLDFDTASPLVPTLLDYFGNRQRDNSRLSAPAARELAP</sequence>
<name>A0A1G9A8N7_9GAMM</name>
<organism evidence="2 3">
    <name type="scientific">Microbulbifer yueqingensis</name>
    <dbReference type="NCBI Taxonomy" id="658219"/>
    <lineage>
        <taxon>Bacteria</taxon>
        <taxon>Pseudomonadati</taxon>
        <taxon>Pseudomonadota</taxon>
        <taxon>Gammaproteobacteria</taxon>
        <taxon>Cellvibrionales</taxon>
        <taxon>Microbulbiferaceae</taxon>
        <taxon>Microbulbifer</taxon>
    </lineage>
</organism>
<evidence type="ECO:0000259" key="1">
    <source>
        <dbReference type="Pfam" id="PF01882"/>
    </source>
</evidence>
<reference evidence="3" key="1">
    <citation type="submission" date="2016-10" db="EMBL/GenBank/DDBJ databases">
        <authorList>
            <person name="Varghese N."/>
            <person name="Submissions S."/>
        </authorList>
    </citation>
    <scope>NUCLEOTIDE SEQUENCE [LARGE SCALE GENOMIC DNA]</scope>
    <source>
        <strain evidence="3">CGMCC 1.10658</strain>
    </source>
</reference>
<dbReference type="STRING" id="658219.SAMN05216212_1896"/>
<dbReference type="PANTHER" id="PTHR33608">
    <property type="entry name" value="BLL2464 PROTEIN"/>
    <property type="match status" value="1"/>
</dbReference>
<keyword evidence="3" id="KW-1185">Reference proteome</keyword>
<dbReference type="OrthoDB" id="9776116at2"/>
<dbReference type="InterPro" id="IPR002881">
    <property type="entry name" value="DUF58"/>
</dbReference>
<dbReference type="AlphaFoldDB" id="A0A1G9A8N7"/>
<dbReference type="EMBL" id="FNFH01000003">
    <property type="protein sequence ID" value="SDK23709.1"/>
    <property type="molecule type" value="Genomic_DNA"/>
</dbReference>
<feature type="domain" description="DUF58" evidence="1">
    <location>
        <begin position="61"/>
        <end position="278"/>
    </location>
</feature>
<protein>
    <recommendedName>
        <fullName evidence="1">DUF58 domain-containing protein</fullName>
    </recommendedName>
</protein>
<evidence type="ECO:0000313" key="3">
    <source>
        <dbReference type="Proteomes" id="UP000199305"/>
    </source>
</evidence>
<proteinExistence type="predicted"/>
<accession>A0A1G9A8N7</accession>
<dbReference type="Pfam" id="PF01882">
    <property type="entry name" value="DUF58"/>
    <property type="match status" value="1"/>
</dbReference>
<gene>
    <name evidence="2" type="ORF">SAMN05216212_1896</name>
</gene>
<dbReference type="Proteomes" id="UP000199305">
    <property type="component" value="Unassembled WGS sequence"/>
</dbReference>
<dbReference type="RefSeq" id="WP_091512502.1">
    <property type="nucleotide sequence ID" value="NZ_FNFH01000003.1"/>
</dbReference>
<dbReference type="PANTHER" id="PTHR33608:SF12">
    <property type="entry name" value="DUF58 DOMAIN-CONTAINING PROTEIN"/>
    <property type="match status" value="1"/>
</dbReference>